<dbReference type="PROSITE" id="PS51257">
    <property type="entry name" value="PROKAR_LIPOPROTEIN"/>
    <property type="match status" value="1"/>
</dbReference>
<gene>
    <name evidence="1" type="ORF">HMPREF9290_0659</name>
</gene>
<reference evidence="1 2" key="1">
    <citation type="submission" date="2011-01" db="EMBL/GenBank/DDBJ databases">
        <authorList>
            <person name="Durkin A.S."/>
            <person name="Madupu R."/>
            <person name="Torralba M."/>
            <person name="Gillis M."/>
            <person name="Methe B."/>
            <person name="Sutton G."/>
            <person name="Nelson K.E."/>
        </authorList>
    </citation>
    <scope>NUCLEOTIDE SEQUENCE [LARGE SCALE GENOMIC DNA]</scope>
    <source>
        <strain evidence="1 2">ACS-065-V-Col13</strain>
    </source>
</reference>
<comment type="caution">
    <text evidence="1">The sequence shown here is derived from an EMBL/GenBank/DDBJ whole genome shotgun (WGS) entry which is preliminary data.</text>
</comment>
<accession>F0GX09</accession>
<keyword evidence="2" id="KW-1185">Reference proteome</keyword>
<organism evidence="1 2">
    <name type="scientific">Anaerococcus prevotii ACS-065-V-Col13</name>
    <dbReference type="NCBI Taxonomy" id="879305"/>
    <lineage>
        <taxon>Bacteria</taxon>
        <taxon>Bacillati</taxon>
        <taxon>Bacillota</taxon>
        <taxon>Tissierellia</taxon>
        <taxon>Tissierellales</taxon>
        <taxon>Peptoniphilaceae</taxon>
        <taxon>Anaerococcus</taxon>
    </lineage>
</organism>
<protein>
    <submittedName>
        <fullName evidence="1">Conserved domain protein</fullName>
    </submittedName>
</protein>
<sequence length="74" mass="8357">MKFIKELAIISSFTILTACSTSKVEQKTNPIDNNKVTATSQLKASTADYQEEEIINFDDPNFDIEKVEYDSCCK</sequence>
<evidence type="ECO:0000313" key="1">
    <source>
        <dbReference type="EMBL" id="EGC81732.1"/>
    </source>
</evidence>
<proteinExistence type="predicted"/>
<dbReference type="PATRIC" id="fig|879305.3.peg.1346"/>
<dbReference type="RefSeq" id="WP_004835327.1">
    <property type="nucleotide sequence ID" value="NZ_AEXM01000028.1"/>
</dbReference>
<name>F0GX09_9FIRM</name>
<evidence type="ECO:0000313" key="2">
    <source>
        <dbReference type="Proteomes" id="UP000005286"/>
    </source>
</evidence>
<dbReference type="STRING" id="879305.HMPREF9290_0659"/>
<dbReference type="EMBL" id="AEXM01000028">
    <property type="protein sequence ID" value="EGC81732.1"/>
    <property type="molecule type" value="Genomic_DNA"/>
</dbReference>
<dbReference type="Proteomes" id="UP000005286">
    <property type="component" value="Unassembled WGS sequence"/>
</dbReference>
<dbReference type="AlphaFoldDB" id="F0GX09"/>